<evidence type="ECO:0000256" key="8">
    <source>
        <dbReference type="SAM" id="SignalP"/>
    </source>
</evidence>
<evidence type="ECO:0000313" key="11">
    <source>
        <dbReference type="Proteomes" id="UP001162741"/>
    </source>
</evidence>
<dbReference type="InterPro" id="IPR037066">
    <property type="entry name" value="Plug_dom_sf"/>
</dbReference>
<sequence length="1018" mass="112356">MKKTLLFFTMLMVSIVLAYAQSRQVTGKITGDDGAGVPFATLQIKGTTRGTTADENGAFQLSVANGAVLVVRAVGFETKEFPVGSESSLSIALVSSNKTLDEVVVTALGLKRSSSQLGYSVAKVDNTNLNNAKVTNITTGLQAKVSGLQINLINNGVNPQTRVVLRGNRSLTGNNQAMVVVDGVPVPQSVLAALNPNDVEDVSVLKGANAAALYGSEGVNGVLIITTKRGKEGKTNVNFSHTTSLETVAYMPDMQYEFGGGYDLETYVPYENTSWGPKFDGSIVDVGPELVDGSQYQLKYSPLKDEKRNFFDKGLTIQNDVSVSGGDEKGTFFASLQDVKVTGIVPDDEYRRTGARFNATRKYGILTTAFNVGYTTAKQDYTLSDVYVNLLNIPQNIPITQLKDWKNNKFASPDGYFSAYYMSPYWGIANHRQITRTDVFSGNVEFNLKPTSWFDVLYRVGMYNETSNFKSWRGKLAYTDAYERPANESGNVKDGATQTRRINSDLILNFSKTFGDFNTRLLLGNNIRDNRTNDLNTEGTAIVSPELYNISNRLGEAIVNQSNTNHRQIAAYAELSAGYKNFLFVTLTGRNEWISLLSKANRSYFYPGASASFVFTEGISALKGNNTLSYGKVIFSANKTANVSLSPYQLKTTFDLGSGFPFGSLPGFSVGDRFAQEALEPEFVNSIEAGLQLGFFRDRLNVEATYFDSKADGTIVPMSTSWSTGYSSAWINAGSLQNRGIELDIKGTPINTPNIRWEIGFNYTYLDNKVTSLYQGLNEIPLGGYENAAYVYAMRDQQYPALKVTANRRDEQGRIIVSRTTGNPLQDPVLKNVGQTNPRTRIGAYTTFRFKEFTISGNIDYRAGNVFYNRLMNMMDFTGLSAHSAAYDREPFVVPNSVYDDGTGKLVPNTTVKTQYGGFDYWYSRYRNINENYVSDAKFLKLRELSVGYELPKGVLSKQNFVKRATVSLVGRNLFTWLAKDNENIDPEFNFTEGNAVGVSAFQTPPTKFYGANLSVTF</sequence>
<evidence type="ECO:0000256" key="1">
    <source>
        <dbReference type="ARBA" id="ARBA00004571"/>
    </source>
</evidence>
<reference evidence="10" key="1">
    <citation type="submission" date="2022-10" db="EMBL/GenBank/DDBJ databases">
        <title>Chitinophaga sp. nov., isolated from soil.</title>
        <authorList>
            <person name="Jeon C.O."/>
        </authorList>
    </citation>
    <scope>NUCLEOTIDE SEQUENCE</scope>
    <source>
        <strain evidence="10">R8</strain>
    </source>
</reference>
<dbReference type="SUPFAM" id="SSF49464">
    <property type="entry name" value="Carboxypeptidase regulatory domain-like"/>
    <property type="match status" value="1"/>
</dbReference>
<dbReference type="SUPFAM" id="SSF56935">
    <property type="entry name" value="Porins"/>
    <property type="match status" value="1"/>
</dbReference>
<dbReference type="Proteomes" id="UP001162741">
    <property type="component" value="Chromosome"/>
</dbReference>
<organism evidence="10 11">
    <name type="scientific">Chitinophaga horti</name>
    <dbReference type="NCBI Taxonomy" id="2920382"/>
    <lineage>
        <taxon>Bacteria</taxon>
        <taxon>Pseudomonadati</taxon>
        <taxon>Bacteroidota</taxon>
        <taxon>Chitinophagia</taxon>
        <taxon>Chitinophagales</taxon>
        <taxon>Chitinophagaceae</taxon>
        <taxon>Chitinophaga</taxon>
    </lineage>
</organism>
<dbReference type="Gene3D" id="2.40.170.20">
    <property type="entry name" value="TonB-dependent receptor, beta-barrel domain"/>
    <property type="match status" value="1"/>
</dbReference>
<keyword evidence="3 7" id="KW-1134">Transmembrane beta strand</keyword>
<dbReference type="NCBIfam" id="TIGR04056">
    <property type="entry name" value="OMP_RagA_SusC"/>
    <property type="match status" value="1"/>
</dbReference>
<proteinExistence type="inferred from homology"/>
<gene>
    <name evidence="10" type="ORF">MKQ68_17350</name>
</gene>
<accession>A0ABY6IX37</accession>
<keyword evidence="8" id="KW-0732">Signal</keyword>
<keyword evidence="6 7" id="KW-0998">Cell outer membrane</keyword>
<keyword evidence="11" id="KW-1185">Reference proteome</keyword>
<dbReference type="InterPro" id="IPR023997">
    <property type="entry name" value="TonB-dep_OMP_SusC/RagA_CS"/>
</dbReference>
<evidence type="ECO:0000256" key="7">
    <source>
        <dbReference type="PROSITE-ProRule" id="PRU01360"/>
    </source>
</evidence>
<name>A0ABY6IX37_9BACT</name>
<dbReference type="InterPro" id="IPR023996">
    <property type="entry name" value="TonB-dep_OMP_SusC/RagA"/>
</dbReference>
<dbReference type="Pfam" id="PF07715">
    <property type="entry name" value="Plug"/>
    <property type="match status" value="1"/>
</dbReference>
<comment type="subcellular location">
    <subcellularLocation>
        <location evidence="1 7">Cell outer membrane</location>
        <topology evidence="1 7">Multi-pass membrane protein</topology>
    </subcellularLocation>
</comment>
<keyword evidence="2 7" id="KW-0813">Transport</keyword>
<evidence type="ECO:0000256" key="3">
    <source>
        <dbReference type="ARBA" id="ARBA00022452"/>
    </source>
</evidence>
<evidence type="ECO:0000259" key="9">
    <source>
        <dbReference type="Pfam" id="PF07715"/>
    </source>
</evidence>
<dbReference type="InterPro" id="IPR039426">
    <property type="entry name" value="TonB-dep_rcpt-like"/>
</dbReference>
<keyword evidence="4 7" id="KW-0812">Transmembrane</keyword>
<dbReference type="Pfam" id="PF13715">
    <property type="entry name" value="CarbopepD_reg_2"/>
    <property type="match status" value="1"/>
</dbReference>
<dbReference type="EMBL" id="CP107006">
    <property type="protein sequence ID" value="UYQ91855.1"/>
    <property type="molecule type" value="Genomic_DNA"/>
</dbReference>
<dbReference type="InterPro" id="IPR012910">
    <property type="entry name" value="Plug_dom"/>
</dbReference>
<protein>
    <submittedName>
        <fullName evidence="10">SusC/RagA family TonB-linked outer membrane protein</fullName>
    </submittedName>
</protein>
<dbReference type="PROSITE" id="PS52016">
    <property type="entry name" value="TONB_DEPENDENT_REC_3"/>
    <property type="match status" value="1"/>
</dbReference>
<comment type="similarity">
    <text evidence="7">Belongs to the TonB-dependent receptor family.</text>
</comment>
<feature type="chain" id="PRO_5046172452" evidence="8">
    <location>
        <begin position="19"/>
        <end position="1018"/>
    </location>
</feature>
<dbReference type="InterPro" id="IPR036942">
    <property type="entry name" value="Beta-barrel_TonB_sf"/>
</dbReference>
<dbReference type="InterPro" id="IPR008969">
    <property type="entry name" value="CarboxyPept-like_regulatory"/>
</dbReference>
<evidence type="ECO:0000256" key="2">
    <source>
        <dbReference type="ARBA" id="ARBA00022448"/>
    </source>
</evidence>
<dbReference type="RefSeq" id="WP_264280218.1">
    <property type="nucleotide sequence ID" value="NZ_CP107006.1"/>
</dbReference>
<keyword evidence="5 7" id="KW-0472">Membrane</keyword>
<dbReference type="Gene3D" id="2.170.130.10">
    <property type="entry name" value="TonB-dependent receptor, plug domain"/>
    <property type="match status" value="1"/>
</dbReference>
<evidence type="ECO:0000256" key="5">
    <source>
        <dbReference type="ARBA" id="ARBA00023136"/>
    </source>
</evidence>
<evidence type="ECO:0000256" key="4">
    <source>
        <dbReference type="ARBA" id="ARBA00022692"/>
    </source>
</evidence>
<evidence type="ECO:0000256" key="6">
    <source>
        <dbReference type="ARBA" id="ARBA00023237"/>
    </source>
</evidence>
<feature type="domain" description="TonB-dependent receptor plug" evidence="9">
    <location>
        <begin position="117"/>
        <end position="222"/>
    </location>
</feature>
<feature type="signal peptide" evidence="8">
    <location>
        <begin position="1"/>
        <end position="18"/>
    </location>
</feature>
<evidence type="ECO:0000313" key="10">
    <source>
        <dbReference type="EMBL" id="UYQ91855.1"/>
    </source>
</evidence>
<dbReference type="NCBIfam" id="TIGR04057">
    <property type="entry name" value="SusC_RagA_signa"/>
    <property type="match status" value="1"/>
</dbReference>